<dbReference type="InterPro" id="IPR000408">
    <property type="entry name" value="Reg_chr_condens"/>
</dbReference>
<sequence length="1668" mass="185055">MVISDTNPSKLTRMCSSIKHESSSAYLWHGFYGDLQLTTCNLFTKVNITDIALGDQHSLFLSGSGDVFVNGFNDVGQLGVGSLEVKLVEEPLKVNGLSDPVIQVACGKHHNAVVTTAGQVFCWGLSRNGQCGTGSLDLVLAPTQVVVEINKGFCQHGIPKPALAVPISSVACGSSHTLALSDDGEVWSWGYVPQLGLGDLKHAPIPRKIDALQGHPVVAVCCGDQHSMALVLKEENRPSRSASPLKAIKGKTEAKTVLVNELYPSRCSICNKEIYTYTDTSDMCVIDTLHDCTLNDSVHSVDSTIIEDVSSSSSSEALKRSATASPEERMVPGSQTDHEAENLLECRRNEADDSGNQSSLLDNSSFLETSGFETSVLVIPTENPFEDGGSDYKTDGIPDTQNEAALQIKDLPTQSENTTSENSSESSLSKKEENECSFTNESVSIEQTKPFSEKRPLLQENIIDKLRALNMSNRKRSPSTTSVKSFDLSGAREYLQRHKLSGKKSTVITEAQLTENVLSVSDMSLQQPVQSHISTATDVWVWGCNEQGQLGLGDQLNRAQPTLVKLFVGRHVIKLAAGEKHSLALTANSQVYSWGFNSYGQLGQTESTHAPARIKFTKGFTAWDIGAGATHSVFLGDTAEMHSDVLYCGKHPSKDAHSSLKKTNSPLSLEDVRQLGWITKVMAGGSGCACKVLNPAPPESAALFKLAASERAFYNQLIKTSNVLLRPLQKSDFYTSMGVYPYKTSLRNLVAAFGALTKKIGEGITDLTRCIQNTTPLSTSHMLGCHNEFIEAFRMYSQSFSDFLSVGGFDYCTRTGSEFFEKIQDSIHDLSEEQDKTVASQSLFLRAMRYPFFRLADYSRFIGKISAVVTDPEVKSHLENVVLAWEQLKINLPTEHKVADVTRVFWETFSQKIPDSFRRPDRRVLRESKTHPIQMPSGGRFTSRLFVLFNDAFLMQTTSPSLLPLETVWVESGATEDEQTNAITVIAPEERLELLASTAVEKTEWLVALNSAISKVMTDRKSLPCVHGRGERFTPPLIRHASHTFHQTSCLQGCPLHWHLAFWKGSWNTWYFHYCQGLKALKYRRENWKDGRLNGFAICQVGRLSLVLLYANGDLYEGYFLDGQRFGHGKYQSGRHKSTWMSVYIGEWVNNLKEGYGVEDDTLKGEKYLGMWTQDQRHGSGVMVTLDGMYFEGTFQQNKLTGFGIMISDDNTIYEGDFMDITHLSGKGILTLSSGDKLEGTFSGTLNEGLKINGTFIKSPSPPDLDQRLNPAGVKSAHFGKLGVSADNKWTDIFSHTAASIGQSGLGKGISQEDTDKAWDTVAVMLTSGRQAVKEGSGISPSKLKVQQKTLEGLESIPSHRLDSINTEMIEEISAYLAKACDTIYHPLGRLMENLVDVFRASYIGVGAHPRLLHHAVLEMRSYVSRLYQVVRILFPALPANGGPVYIYPPSKSSSFPQTTEEAKKFLDGLEADDSSGCIFTAAGLLYPILLPKIYPPLIDLYALYNEKNDDRYWERVTKLNRQSDMGLMAYLGIEQRFWLIEDMLDQDKSQKLSTIKDVCYAQAVDTLQQLSTAFSPIEKLKIIEQTFNEITKTVSLNLKDDHMWCMDDLFPIFQFVVVRAKIHHLCAEIHMIDDLMEPHMEHGELGLMFTTLKACYFQIQNEKLPHH</sequence>
<dbReference type="SMART" id="SM00698">
    <property type="entry name" value="MORN"/>
    <property type="match status" value="3"/>
</dbReference>
<keyword evidence="7" id="KW-1185">Reference proteome</keyword>
<dbReference type="OrthoDB" id="284854at2759"/>
<dbReference type="Pfam" id="PF25582">
    <property type="entry name" value="DH_Alsin"/>
    <property type="match status" value="1"/>
</dbReference>
<dbReference type="Gene3D" id="2.30.29.30">
    <property type="entry name" value="Pleckstrin-homology domain (PH domain)/Phosphotyrosine-binding domain (PTB)"/>
    <property type="match status" value="1"/>
</dbReference>
<dbReference type="InterPro" id="IPR057248">
    <property type="entry name" value="Alsin-like_PH"/>
</dbReference>
<dbReference type="InterPro" id="IPR011993">
    <property type="entry name" value="PH-like_dom_sf"/>
</dbReference>
<dbReference type="InterPro" id="IPR059093">
    <property type="entry name" value="HA_Alsin"/>
</dbReference>
<feature type="compositionally biased region" description="Polar residues" evidence="4">
    <location>
        <begin position="436"/>
        <end position="450"/>
    </location>
</feature>
<reference evidence="6" key="1">
    <citation type="submission" date="2021-04" db="EMBL/GenBank/DDBJ databases">
        <authorList>
            <consortium name="Molecular Ecology Group"/>
        </authorList>
    </citation>
    <scope>NUCLEOTIDE SEQUENCE</scope>
</reference>
<dbReference type="PANTHER" id="PTHR46089:SF2">
    <property type="entry name" value="ALSIN HOMOLOG"/>
    <property type="match status" value="1"/>
</dbReference>
<dbReference type="Proteomes" id="UP000678393">
    <property type="component" value="Unassembled WGS sequence"/>
</dbReference>
<dbReference type="PRINTS" id="PR00633">
    <property type="entry name" value="RCCNDNSATION"/>
</dbReference>
<feature type="domain" description="VPS9" evidence="5">
    <location>
        <begin position="1522"/>
        <end position="1668"/>
    </location>
</feature>
<dbReference type="GO" id="GO:0005085">
    <property type="term" value="F:guanyl-nucleotide exchange factor activity"/>
    <property type="evidence" value="ECO:0007669"/>
    <property type="project" value="UniProtKB-KW"/>
</dbReference>
<evidence type="ECO:0000313" key="7">
    <source>
        <dbReference type="Proteomes" id="UP000678393"/>
    </source>
</evidence>
<dbReference type="EMBL" id="CAJHNH020000747">
    <property type="protein sequence ID" value="CAG5119646.1"/>
    <property type="molecule type" value="Genomic_DNA"/>
</dbReference>
<name>A0A8S3YZ99_9EUPU</name>
<organism evidence="6 7">
    <name type="scientific">Candidula unifasciata</name>
    <dbReference type="NCBI Taxonomy" id="100452"/>
    <lineage>
        <taxon>Eukaryota</taxon>
        <taxon>Metazoa</taxon>
        <taxon>Spiralia</taxon>
        <taxon>Lophotrochozoa</taxon>
        <taxon>Mollusca</taxon>
        <taxon>Gastropoda</taxon>
        <taxon>Heterobranchia</taxon>
        <taxon>Euthyneura</taxon>
        <taxon>Panpulmonata</taxon>
        <taxon>Eupulmonata</taxon>
        <taxon>Stylommatophora</taxon>
        <taxon>Helicina</taxon>
        <taxon>Helicoidea</taxon>
        <taxon>Geomitridae</taxon>
        <taxon>Candidula</taxon>
    </lineage>
</organism>
<dbReference type="Pfam" id="PF02493">
    <property type="entry name" value="MORN"/>
    <property type="match status" value="4"/>
</dbReference>
<dbReference type="PROSITE" id="PS51205">
    <property type="entry name" value="VPS9"/>
    <property type="match status" value="1"/>
</dbReference>
<feature type="repeat" description="RCC1" evidence="3">
    <location>
        <begin position="537"/>
        <end position="588"/>
    </location>
</feature>
<dbReference type="GO" id="GO:0031267">
    <property type="term" value="F:small GTPase binding"/>
    <property type="evidence" value="ECO:0007669"/>
    <property type="project" value="TreeGrafter"/>
</dbReference>
<dbReference type="GO" id="GO:0005737">
    <property type="term" value="C:cytoplasm"/>
    <property type="evidence" value="ECO:0007669"/>
    <property type="project" value="TreeGrafter"/>
</dbReference>
<dbReference type="Pfam" id="PF00415">
    <property type="entry name" value="RCC1"/>
    <property type="match status" value="5"/>
</dbReference>
<proteinExistence type="predicted"/>
<dbReference type="InterPro" id="IPR009091">
    <property type="entry name" value="RCC1/BLIP-II"/>
</dbReference>
<keyword evidence="2" id="KW-0677">Repeat</keyword>
<evidence type="ECO:0000256" key="3">
    <source>
        <dbReference type="PROSITE-ProRule" id="PRU00235"/>
    </source>
</evidence>
<dbReference type="SUPFAM" id="SSF82185">
    <property type="entry name" value="Histone H3 K4-specific methyltransferase SET7/9 N-terminal domain"/>
    <property type="match status" value="1"/>
</dbReference>
<dbReference type="InterPro" id="IPR003409">
    <property type="entry name" value="MORN"/>
</dbReference>
<evidence type="ECO:0000259" key="5">
    <source>
        <dbReference type="PROSITE" id="PS51205"/>
    </source>
</evidence>
<dbReference type="Gene3D" id="1.20.1050.80">
    <property type="entry name" value="VPS9 domain"/>
    <property type="match status" value="1"/>
</dbReference>
<evidence type="ECO:0000256" key="4">
    <source>
        <dbReference type="SAM" id="MobiDB-lite"/>
    </source>
</evidence>
<dbReference type="PROSITE" id="PS00626">
    <property type="entry name" value="RCC1_2"/>
    <property type="match status" value="3"/>
</dbReference>
<dbReference type="Pfam" id="PF25383">
    <property type="entry name" value="PH_alsin"/>
    <property type="match status" value="1"/>
</dbReference>
<feature type="compositionally biased region" description="Low complexity" evidence="4">
    <location>
        <begin position="415"/>
        <end position="427"/>
    </location>
</feature>
<feature type="repeat" description="RCC1" evidence="3">
    <location>
        <begin position="118"/>
        <end position="183"/>
    </location>
</feature>
<comment type="caution">
    <text evidence="6">The sequence shown here is derived from an EMBL/GenBank/DDBJ whole genome shotgun (WGS) entry which is preliminary data.</text>
</comment>
<dbReference type="InterPro" id="IPR037191">
    <property type="entry name" value="VPS9_dom_sf"/>
</dbReference>
<dbReference type="InterPro" id="IPR051984">
    <property type="entry name" value="Alsin"/>
</dbReference>
<keyword evidence="1" id="KW-0344">Guanine-nucleotide releasing factor</keyword>
<feature type="compositionally biased region" description="Basic and acidic residues" evidence="4">
    <location>
        <begin position="326"/>
        <end position="338"/>
    </location>
</feature>
<feature type="repeat" description="RCC1" evidence="3">
    <location>
        <begin position="589"/>
        <end position="638"/>
    </location>
</feature>
<dbReference type="PANTHER" id="PTHR46089">
    <property type="entry name" value="ALSIN HOMOLOG"/>
    <property type="match status" value="1"/>
</dbReference>
<evidence type="ECO:0000256" key="1">
    <source>
        <dbReference type="ARBA" id="ARBA00022658"/>
    </source>
</evidence>
<dbReference type="InterPro" id="IPR003123">
    <property type="entry name" value="VPS9"/>
</dbReference>
<gene>
    <name evidence="6" type="ORF">CUNI_LOCUS5204</name>
</gene>
<feature type="region of interest" description="Disordered" evidence="4">
    <location>
        <begin position="410"/>
        <end position="451"/>
    </location>
</feature>
<feature type="repeat" description="RCC1" evidence="3">
    <location>
        <begin position="65"/>
        <end position="117"/>
    </location>
</feature>
<evidence type="ECO:0000313" key="6">
    <source>
        <dbReference type="EMBL" id="CAG5119646.1"/>
    </source>
</evidence>
<feature type="region of interest" description="Disordered" evidence="4">
    <location>
        <begin position="309"/>
        <end position="338"/>
    </location>
</feature>
<accession>A0A8S3YZ99</accession>
<feature type="repeat" description="RCC1" evidence="3">
    <location>
        <begin position="184"/>
        <end position="233"/>
    </location>
</feature>
<evidence type="ECO:0000256" key="2">
    <source>
        <dbReference type="ARBA" id="ARBA00022737"/>
    </source>
</evidence>
<dbReference type="GO" id="GO:0016197">
    <property type="term" value="P:endosomal transport"/>
    <property type="evidence" value="ECO:0007669"/>
    <property type="project" value="TreeGrafter"/>
</dbReference>
<dbReference type="SUPFAM" id="SSF50985">
    <property type="entry name" value="RCC1/BLIP-II"/>
    <property type="match status" value="2"/>
</dbReference>
<dbReference type="SUPFAM" id="SSF50729">
    <property type="entry name" value="PH domain-like"/>
    <property type="match status" value="1"/>
</dbReference>
<dbReference type="SUPFAM" id="SSF109993">
    <property type="entry name" value="VPS9 domain"/>
    <property type="match status" value="1"/>
</dbReference>
<dbReference type="Pfam" id="PF02204">
    <property type="entry name" value="VPS9"/>
    <property type="match status" value="1"/>
</dbReference>
<dbReference type="Gene3D" id="2.20.110.10">
    <property type="entry name" value="Histone H3 K4-specific methyltransferase SET7/9 N-terminal domain"/>
    <property type="match status" value="1"/>
</dbReference>
<protein>
    <recommendedName>
        <fullName evidence="5">VPS9 domain-containing protein</fullName>
    </recommendedName>
</protein>
<dbReference type="PROSITE" id="PS50012">
    <property type="entry name" value="RCC1_3"/>
    <property type="match status" value="5"/>
</dbReference>
<dbReference type="Gene3D" id="2.130.10.30">
    <property type="entry name" value="Regulator of chromosome condensation 1/beta-lactamase-inhibitor protein II"/>
    <property type="match status" value="2"/>
</dbReference>
<dbReference type="Pfam" id="PF26202">
    <property type="entry name" value="HA_Alsin"/>
    <property type="match status" value="1"/>
</dbReference>